<accession>K0TMC5</accession>
<keyword evidence="3" id="KW-1185">Reference proteome</keyword>
<gene>
    <name evidence="2" type="ORF">THAOC_02176</name>
</gene>
<dbReference type="eggNOG" id="ENOG502T7X8">
    <property type="taxonomic scope" value="Eukaryota"/>
</dbReference>
<feature type="compositionally biased region" description="Polar residues" evidence="1">
    <location>
        <begin position="225"/>
        <end position="242"/>
    </location>
</feature>
<feature type="compositionally biased region" description="Low complexity" evidence="1">
    <location>
        <begin position="212"/>
        <end position="224"/>
    </location>
</feature>
<proteinExistence type="predicted"/>
<name>K0TMC5_THAOC</name>
<sequence>MLMNHGRGHNLSTVLQTLGRATFNGRSLLTFIDAVATRAKEDGISFKDAFAGEVTKPHTHEADFLQATSREVCSYRGCGSLLESIWHVEEPPLELSVEEEEIKNALHNDENAQLVLRAIERLDKRNPQIAIEDIADDLNSLEERKLPKALLKRVLSNLVDKCILKKEKDGTGGRKQWFRVTVGARLQLYINSELTAANVSFEDVSATKKSSETSSETDTETTSANPYPNSDLTVKKCSTNTKSSSASPLASVALRSSPRVAGRRKSPPIYVRVKRGSGSASNPIELDSSDDESDGGEEGSISSVSLSFCQSVRQTRNASPCTASCGTPVAQTARHVVNERSKAYGPTRKLARKSSGKLQSNARKRLMSGELRQHFALPSSSPLGCEIDIHLEGSEMGDMKDKLQRGSCVTQPEKKRRIYYSLVKDSTSTIAKKFKLDVDIVLDINRQRPGFESMTKNSRFGHNSPILLPLSEHP</sequence>
<feature type="compositionally biased region" description="Low complexity" evidence="1">
    <location>
        <begin position="243"/>
        <end position="258"/>
    </location>
</feature>
<feature type="region of interest" description="Disordered" evidence="1">
    <location>
        <begin position="453"/>
        <end position="474"/>
    </location>
</feature>
<reference evidence="2 3" key="1">
    <citation type="journal article" date="2012" name="Genome Biol.">
        <title>Genome and low-iron response of an oceanic diatom adapted to chronic iron limitation.</title>
        <authorList>
            <person name="Lommer M."/>
            <person name="Specht M."/>
            <person name="Roy A.S."/>
            <person name="Kraemer L."/>
            <person name="Andreson R."/>
            <person name="Gutowska M.A."/>
            <person name="Wolf J."/>
            <person name="Bergner S.V."/>
            <person name="Schilhabel M.B."/>
            <person name="Klostermeier U.C."/>
            <person name="Beiko R.G."/>
            <person name="Rosenstiel P."/>
            <person name="Hippler M."/>
            <person name="Laroche J."/>
        </authorList>
    </citation>
    <scope>NUCLEOTIDE SEQUENCE [LARGE SCALE GENOMIC DNA]</scope>
    <source>
        <strain evidence="2 3">CCMP1005</strain>
    </source>
</reference>
<organism evidence="2 3">
    <name type="scientific">Thalassiosira oceanica</name>
    <name type="common">Marine diatom</name>
    <dbReference type="NCBI Taxonomy" id="159749"/>
    <lineage>
        <taxon>Eukaryota</taxon>
        <taxon>Sar</taxon>
        <taxon>Stramenopiles</taxon>
        <taxon>Ochrophyta</taxon>
        <taxon>Bacillariophyta</taxon>
        <taxon>Coscinodiscophyceae</taxon>
        <taxon>Thalassiosirophycidae</taxon>
        <taxon>Thalassiosirales</taxon>
        <taxon>Thalassiosiraceae</taxon>
        <taxon>Thalassiosira</taxon>
    </lineage>
</organism>
<feature type="region of interest" description="Disordered" evidence="1">
    <location>
        <begin position="203"/>
        <end position="301"/>
    </location>
</feature>
<dbReference type="Proteomes" id="UP000266841">
    <property type="component" value="Unassembled WGS sequence"/>
</dbReference>
<dbReference type="EMBL" id="AGNL01002546">
    <property type="protein sequence ID" value="EJK76081.1"/>
    <property type="molecule type" value="Genomic_DNA"/>
</dbReference>
<evidence type="ECO:0000313" key="3">
    <source>
        <dbReference type="Proteomes" id="UP000266841"/>
    </source>
</evidence>
<dbReference type="OrthoDB" id="49083at2759"/>
<evidence type="ECO:0000313" key="2">
    <source>
        <dbReference type="EMBL" id="EJK76081.1"/>
    </source>
</evidence>
<protein>
    <submittedName>
        <fullName evidence="2">Uncharacterized protein</fullName>
    </submittedName>
</protein>
<comment type="caution">
    <text evidence="2">The sequence shown here is derived from an EMBL/GenBank/DDBJ whole genome shotgun (WGS) entry which is preliminary data.</text>
</comment>
<feature type="compositionally biased region" description="Acidic residues" evidence="1">
    <location>
        <begin position="287"/>
        <end position="297"/>
    </location>
</feature>
<dbReference type="AlphaFoldDB" id="K0TMC5"/>
<evidence type="ECO:0000256" key="1">
    <source>
        <dbReference type="SAM" id="MobiDB-lite"/>
    </source>
</evidence>